<sequence>MANKYIGLAIIAIAILLLVSSLGRPSYVLPKLRELIKVNGQIRNYSSKSVWVIVFNHHLGTEPVAYKLAPNYKSPDFIDADAVKTADDTTRTSHTGWIKITDISHVNVQEDHGRLTVGCLACWFVEENRFGKVVYDTTTKWGDPL</sequence>
<dbReference type="Proteomes" id="UP001501175">
    <property type="component" value="Unassembled WGS sequence"/>
</dbReference>
<comment type="caution">
    <text evidence="1">The sequence shown here is derived from an EMBL/GenBank/DDBJ whole genome shotgun (WGS) entry which is preliminary data.</text>
</comment>
<dbReference type="EMBL" id="BAABHD010000030">
    <property type="protein sequence ID" value="GAA4458979.1"/>
    <property type="molecule type" value="Genomic_DNA"/>
</dbReference>
<dbReference type="RefSeq" id="WP_345244877.1">
    <property type="nucleotide sequence ID" value="NZ_BAABHD010000030.1"/>
</dbReference>
<reference evidence="2" key="1">
    <citation type="journal article" date="2019" name="Int. J. Syst. Evol. Microbiol.">
        <title>The Global Catalogue of Microorganisms (GCM) 10K type strain sequencing project: providing services to taxonomists for standard genome sequencing and annotation.</title>
        <authorList>
            <consortium name="The Broad Institute Genomics Platform"/>
            <consortium name="The Broad Institute Genome Sequencing Center for Infectious Disease"/>
            <person name="Wu L."/>
            <person name="Ma J."/>
        </authorList>
    </citation>
    <scope>NUCLEOTIDE SEQUENCE [LARGE SCALE GENOMIC DNA]</scope>
    <source>
        <strain evidence="2">JCM 17927</strain>
    </source>
</reference>
<keyword evidence="2" id="KW-1185">Reference proteome</keyword>
<gene>
    <name evidence="1" type="ORF">GCM10023189_32050</name>
</gene>
<accession>A0ABP8N2R6</accession>
<evidence type="ECO:0000313" key="2">
    <source>
        <dbReference type="Proteomes" id="UP001501175"/>
    </source>
</evidence>
<evidence type="ECO:0008006" key="3">
    <source>
        <dbReference type="Google" id="ProtNLM"/>
    </source>
</evidence>
<proteinExistence type="predicted"/>
<organism evidence="1 2">
    <name type="scientific">Nibrella saemangeumensis</name>
    <dbReference type="NCBI Taxonomy" id="1084526"/>
    <lineage>
        <taxon>Bacteria</taxon>
        <taxon>Pseudomonadati</taxon>
        <taxon>Bacteroidota</taxon>
        <taxon>Cytophagia</taxon>
        <taxon>Cytophagales</taxon>
        <taxon>Spirosomataceae</taxon>
        <taxon>Nibrella</taxon>
    </lineage>
</organism>
<protein>
    <recommendedName>
        <fullName evidence="3">Cytochrome P460</fullName>
    </recommendedName>
</protein>
<evidence type="ECO:0000313" key="1">
    <source>
        <dbReference type="EMBL" id="GAA4458979.1"/>
    </source>
</evidence>
<name>A0ABP8N2R6_9BACT</name>